<dbReference type="PANTHER" id="PTHR30572">
    <property type="entry name" value="MEMBRANE COMPONENT OF TRANSPORTER-RELATED"/>
    <property type="match status" value="1"/>
</dbReference>
<dbReference type="EMBL" id="CP002047">
    <property type="protein sequence ID" value="ADI12295.1"/>
    <property type="molecule type" value="Genomic_DNA"/>
</dbReference>
<dbReference type="GO" id="GO:0005886">
    <property type="term" value="C:plasma membrane"/>
    <property type="evidence" value="ECO:0007669"/>
    <property type="project" value="UniProtKB-SubCell"/>
</dbReference>
<dbReference type="HOGENOM" id="CLU_134458_0_0_11"/>
<evidence type="ECO:0000256" key="5">
    <source>
        <dbReference type="ARBA" id="ARBA00023136"/>
    </source>
</evidence>
<dbReference type="GO" id="GO:0022857">
    <property type="term" value="F:transmembrane transporter activity"/>
    <property type="evidence" value="ECO:0007669"/>
    <property type="project" value="TreeGrafter"/>
</dbReference>
<evidence type="ECO:0000256" key="4">
    <source>
        <dbReference type="ARBA" id="ARBA00022989"/>
    </source>
</evidence>
<evidence type="ECO:0000256" key="3">
    <source>
        <dbReference type="ARBA" id="ARBA00022692"/>
    </source>
</evidence>
<proteinExistence type="inferred from homology"/>
<evidence type="ECO:0000256" key="6">
    <source>
        <dbReference type="ARBA" id="ARBA00038076"/>
    </source>
</evidence>
<dbReference type="RefSeq" id="WP_014181742.1">
    <property type="nucleotide sequence ID" value="NC_016582.1"/>
</dbReference>
<feature type="transmembrane region" description="Helical" evidence="8">
    <location>
        <begin position="80"/>
        <end position="104"/>
    </location>
</feature>
<feature type="transmembrane region" description="Helical" evidence="8">
    <location>
        <begin position="33"/>
        <end position="59"/>
    </location>
</feature>
<evidence type="ECO:0000256" key="8">
    <source>
        <dbReference type="SAM" id="Phobius"/>
    </source>
</evidence>
<keyword evidence="5 8" id="KW-0472">Membrane</keyword>
<protein>
    <recommendedName>
        <fullName evidence="9">ABC3 transporter permease C-terminal domain-containing protein</fullName>
    </recommendedName>
</protein>
<comment type="subcellular location">
    <subcellularLocation>
        <location evidence="1">Cell membrane</location>
        <topology evidence="1">Multi-pass membrane protein</topology>
    </subcellularLocation>
</comment>
<name>D7C3S9_STRBB</name>
<dbReference type="AlphaFoldDB" id="D7C3S9"/>
<dbReference type="PATRIC" id="fig|749414.3.peg.9453"/>
<dbReference type="eggNOG" id="COG0577">
    <property type="taxonomic scope" value="Bacteria"/>
</dbReference>
<evidence type="ECO:0000313" key="11">
    <source>
        <dbReference type="Proteomes" id="UP000000377"/>
    </source>
</evidence>
<evidence type="ECO:0000259" key="9">
    <source>
        <dbReference type="Pfam" id="PF02687"/>
    </source>
</evidence>
<dbReference type="InterPro" id="IPR003838">
    <property type="entry name" value="ABC3_permease_C"/>
</dbReference>
<keyword evidence="11" id="KW-1185">Reference proteome</keyword>
<evidence type="ECO:0000313" key="10">
    <source>
        <dbReference type="EMBL" id="ADI12295.1"/>
    </source>
</evidence>
<evidence type="ECO:0000256" key="1">
    <source>
        <dbReference type="ARBA" id="ARBA00004651"/>
    </source>
</evidence>
<dbReference type="PANTHER" id="PTHR30572:SF4">
    <property type="entry name" value="ABC TRANSPORTER PERMEASE YTRF"/>
    <property type="match status" value="1"/>
</dbReference>
<sequence length="169" mass="17423">MTERTRTPTRAAGDADSGITTTPNGPDPAAQAIIGSAAALTLMLTVVAALGVFNTVVLNTRDRRRDLGMLKSIGMTPRQVTAMMVTSMAVLGTAGSLLGIPLGIAGYDLVVPRMADAVDIALPSYMTDVWHPLALAGLALAGLVIGVLGALIPARRAARLTIAEVLHNE</sequence>
<feature type="region of interest" description="Disordered" evidence="7">
    <location>
        <begin position="1"/>
        <end position="26"/>
    </location>
</feature>
<comment type="similarity">
    <text evidence="6">Belongs to the ABC-4 integral membrane protein family.</text>
</comment>
<keyword evidence="3 8" id="KW-0812">Transmembrane</keyword>
<evidence type="ECO:0000256" key="2">
    <source>
        <dbReference type="ARBA" id="ARBA00022475"/>
    </source>
</evidence>
<dbReference type="Pfam" id="PF02687">
    <property type="entry name" value="FtsX"/>
    <property type="match status" value="1"/>
</dbReference>
<reference evidence="10 11" key="1">
    <citation type="journal article" date="2010" name="J. Bacteriol.">
        <title>Genome sequence of the milbemycin-producing bacterium Streptomyces bingchenggensis.</title>
        <authorList>
            <person name="Wang X.J."/>
            <person name="Yan Y.J."/>
            <person name="Zhang B."/>
            <person name="An J."/>
            <person name="Wang J.J."/>
            <person name="Tian J."/>
            <person name="Jiang L."/>
            <person name="Chen Y.H."/>
            <person name="Huang S.X."/>
            <person name="Yin M."/>
            <person name="Zhang J."/>
            <person name="Gao A.L."/>
            <person name="Liu C.X."/>
            <person name="Zhu Z.X."/>
            <person name="Xiang W.S."/>
        </authorList>
    </citation>
    <scope>NUCLEOTIDE SEQUENCE [LARGE SCALE GENOMIC DNA]</scope>
    <source>
        <strain evidence="10 11">BCW-1</strain>
    </source>
</reference>
<feature type="domain" description="ABC3 transporter permease C-terminal" evidence="9">
    <location>
        <begin position="40"/>
        <end position="161"/>
    </location>
</feature>
<dbReference type="STRING" id="749414.SBI_09177"/>
<evidence type="ECO:0000256" key="7">
    <source>
        <dbReference type="SAM" id="MobiDB-lite"/>
    </source>
</evidence>
<dbReference type="InterPro" id="IPR050250">
    <property type="entry name" value="Macrolide_Exporter_MacB"/>
</dbReference>
<accession>D7C3S9</accession>
<feature type="transmembrane region" description="Helical" evidence="8">
    <location>
        <begin position="129"/>
        <end position="152"/>
    </location>
</feature>
<keyword evidence="2" id="KW-1003">Cell membrane</keyword>
<gene>
    <name evidence="10" type="ordered locus">SBI_09177</name>
</gene>
<dbReference type="Proteomes" id="UP000000377">
    <property type="component" value="Chromosome"/>
</dbReference>
<organism evidence="10 11">
    <name type="scientific">Streptomyces bingchenggensis (strain BCW-1)</name>
    <dbReference type="NCBI Taxonomy" id="749414"/>
    <lineage>
        <taxon>Bacteria</taxon>
        <taxon>Bacillati</taxon>
        <taxon>Actinomycetota</taxon>
        <taxon>Actinomycetes</taxon>
        <taxon>Kitasatosporales</taxon>
        <taxon>Streptomycetaceae</taxon>
        <taxon>Streptomyces</taxon>
    </lineage>
</organism>
<dbReference type="KEGG" id="sbh:SBI_09177"/>
<keyword evidence="4 8" id="KW-1133">Transmembrane helix</keyword>